<dbReference type="CDD" id="cd05251">
    <property type="entry name" value="NmrA_like_SDR_a"/>
    <property type="match status" value="1"/>
</dbReference>
<keyword evidence="2" id="KW-0521">NADP</keyword>
<gene>
    <name evidence="4" type="ORF">C6P46_000505</name>
</gene>
<name>A0A9P7B369_RHOMI</name>
<dbReference type="Proteomes" id="UP000777482">
    <property type="component" value="Unassembled WGS sequence"/>
</dbReference>
<feature type="domain" description="NmrA-like" evidence="3">
    <location>
        <begin position="4"/>
        <end position="277"/>
    </location>
</feature>
<evidence type="ECO:0000313" key="4">
    <source>
        <dbReference type="EMBL" id="KAG0655991.1"/>
    </source>
</evidence>
<dbReference type="InterPro" id="IPR008030">
    <property type="entry name" value="NmrA-like"/>
</dbReference>
<dbReference type="PANTHER" id="PTHR42748">
    <property type="entry name" value="NITROGEN METABOLITE REPRESSION PROTEIN NMRA FAMILY MEMBER"/>
    <property type="match status" value="1"/>
</dbReference>
<dbReference type="InterPro" id="IPR051164">
    <property type="entry name" value="NmrA-like_oxidored"/>
</dbReference>
<evidence type="ECO:0000259" key="3">
    <source>
        <dbReference type="Pfam" id="PF05368"/>
    </source>
</evidence>
<dbReference type="PANTHER" id="PTHR42748:SF7">
    <property type="entry name" value="NMRA LIKE REDOX SENSOR 1-RELATED"/>
    <property type="match status" value="1"/>
</dbReference>
<dbReference type="Pfam" id="PF05368">
    <property type="entry name" value="NmrA"/>
    <property type="match status" value="1"/>
</dbReference>
<dbReference type="Gene3D" id="3.40.50.720">
    <property type="entry name" value="NAD(P)-binding Rossmann-like Domain"/>
    <property type="match status" value="1"/>
</dbReference>
<dbReference type="Gene3D" id="3.90.25.10">
    <property type="entry name" value="UDP-galactose 4-epimerase, domain 1"/>
    <property type="match status" value="1"/>
</dbReference>
<sequence length="355" mass="38619">MSGPILIVGATGQQGGAVIRSLQTLPNPPALRALTRSVDSAKSLELKKQGVEVVKGTLEDVESLKTALTGASAAFLVTTIPGKGGVSEDQQGLNFIAAAEVVKLPYIVFSSVSDASPTCGVPHFETKAKVEEALKQSSLKHAIIAPVAFYDNFPRQSSFATFMALGLFDAGLYGKTLQMVATEDIGNVAAQMLVQPDKYAGRKIQLAGDELTMAEVRDTYARVEKQTVRKAWLPSFFLYILPYDMRAMFRFFYDKGYSADLAAIKKEFPTVRSFEEWLQEGKKAETRRKRSAAPSRFGLQISMHMGAANPNEELSSFLTPAVDPIRSHVHSKDPLLQPAILEHRGFSVSGFGLIA</sequence>
<protein>
    <recommendedName>
        <fullName evidence="3">NmrA-like domain-containing protein</fullName>
    </recommendedName>
</protein>
<organism evidence="4 5">
    <name type="scientific">Rhodotorula mucilaginosa</name>
    <name type="common">Yeast</name>
    <name type="synonym">Rhodotorula rubra</name>
    <dbReference type="NCBI Taxonomy" id="5537"/>
    <lineage>
        <taxon>Eukaryota</taxon>
        <taxon>Fungi</taxon>
        <taxon>Dikarya</taxon>
        <taxon>Basidiomycota</taxon>
        <taxon>Pucciniomycotina</taxon>
        <taxon>Microbotryomycetes</taxon>
        <taxon>Sporidiobolales</taxon>
        <taxon>Sporidiobolaceae</taxon>
        <taxon>Rhodotorula</taxon>
    </lineage>
</organism>
<reference evidence="4 5" key="1">
    <citation type="submission" date="2020-11" db="EMBL/GenBank/DDBJ databases">
        <title>Kefir isolates.</title>
        <authorList>
            <person name="Marcisauskas S."/>
            <person name="Kim Y."/>
            <person name="Blasche S."/>
        </authorList>
    </citation>
    <scope>NUCLEOTIDE SEQUENCE [LARGE SCALE GENOMIC DNA]</scope>
    <source>
        <strain evidence="4 5">KR</strain>
    </source>
</reference>
<keyword evidence="5" id="KW-1185">Reference proteome</keyword>
<comment type="caution">
    <text evidence="4">The sequence shown here is derived from an EMBL/GenBank/DDBJ whole genome shotgun (WGS) entry which is preliminary data.</text>
</comment>
<evidence type="ECO:0000313" key="5">
    <source>
        <dbReference type="Proteomes" id="UP000777482"/>
    </source>
</evidence>
<dbReference type="OrthoDB" id="9997102at2759"/>
<dbReference type="AlphaFoldDB" id="A0A9P7B369"/>
<dbReference type="SUPFAM" id="SSF51735">
    <property type="entry name" value="NAD(P)-binding Rossmann-fold domains"/>
    <property type="match status" value="1"/>
</dbReference>
<dbReference type="EMBL" id="PUHQ01000106">
    <property type="protein sequence ID" value="KAG0655991.1"/>
    <property type="molecule type" value="Genomic_DNA"/>
</dbReference>
<proteinExistence type="inferred from homology"/>
<evidence type="ECO:0000256" key="2">
    <source>
        <dbReference type="ARBA" id="ARBA00022857"/>
    </source>
</evidence>
<dbReference type="InterPro" id="IPR036291">
    <property type="entry name" value="NAD(P)-bd_dom_sf"/>
</dbReference>
<evidence type="ECO:0000256" key="1">
    <source>
        <dbReference type="ARBA" id="ARBA00006328"/>
    </source>
</evidence>
<accession>A0A9P7B369</accession>
<comment type="similarity">
    <text evidence="1">Belongs to the NmrA-type oxidoreductase family.</text>
</comment>